<organism evidence="2 3">
    <name type="scientific">Necator americanus</name>
    <name type="common">Human hookworm</name>
    <dbReference type="NCBI Taxonomy" id="51031"/>
    <lineage>
        <taxon>Eukaryota</taxon>
        <taxon>Metazoa</taxon>
        <taxon>Ecdysozoa</taxon>
        <taxon>Nematoda</taxon>
        <taxon>Chromadorea</taxon>
        <taxon>Rhabditida</taxon>
        <taxon>Rhabditina</taxon>
        <taxon>Rhabditomorpha</taxon>
        <taxon>Strongyloidea</taxon>
        <taxon>Ancylostomatidae</taxon>
        <taxon>Bunostominae</taxon>
        <taxon>Necator</taxon>
    </lineage>
</organism>
<keyword evidence="3" id="KW-1185">Reference proteome</keyword>
<proteinExistence type="predicted"/>
<accession>A0ABR1CBG7</accession>
<sequence length="195" mass="22663">MQIFPSGSNHFNSSEPFQFGKDSRRRTTTQKNKKEINEDATPRNESGCRARYAIFQGPTLCNITTWIFQLSPESTKQLLNTSSDEWPVPWICELSHFLIFYCMYGIMRGETLIKYHYLEDGTFLYCGFKDADQPHRNYKVVLTACRTSSRLYEEDEEFQHHQEVPVSGNSRADRETIKEDLKEKRAEVLAEAAEA</sequence>
<dbReference type="Proteomes" id="UP001303046">
    <property type="component" value="Unassembled WGS sequence"/>
</dbReference>
<comment type="caution">
    <text evidence="2">The sequence shown here is derived from an EMBL/GenBank/DDBJ whole genome shotgun (WGS) entry which is preliminary data.</text>
</comment>
<gene>
    <name evidence="2" type="primary">Necator_chrII.g6220</name>
    <name evidence="2" type="ORF">RB195_018427</name>
</gene>
<feature type="compositionally biased region" description="Basic and acidic residues" evidence="1">
    <location>
        <begin position="32"/>
        <end position="43"/>
    </location>
</feature>
<name>A0ABR1CBG7_NECAM</name>
<evidence type="ECO:0000313" key="2">
    <source>
        <dbReference type="EMBL" id="KAK6735241.1"/>
    </source>
</evidence>
<evidence type="ECO:0000256" key="1">
    <source>
        <dbReference type="SAM" id="MobiDB-lite"/>
    </source>
</evidence>
<protein>
    <submittedName>
        <fullName evidence="2">Uncharacterized protein</fullName>
    </submittedName>
</protein>
<feature type="compositionally biased region" description="Polar residues" evidence="1">
    <location>
        <begin position="1"/>
        <end position="16"/>
    </location>
</feature>
<evidence type="ECO:0000313" key="3">
    <source>
        <dbReference type="Proteomes" id="UP001303046"/>
    </source>
</evidence>
<reference evidence="2 3" key="1">
    <citation type="submission" date="2023-08" db="EMBL/GenBank/DDBJ databases">
        <title>A Necator americanus chromosomal reference genome.</title>
        <authorList>
            <person name="Ilik V."/>
            <person name="Petrzelkova K.J."/>
            <person name="Pardy F."/>
            <person name="Fuh T."/>
            <person name="Niatou-Singa F.S."/>
            <person name="Gouil Q."/>
            <person name="Baker L."/>
            <person name="Ritchie M.E."/>
            <person name="Jex A.R."/>
            <person name="Gazzola D."/>
            <person name="Li H."/>
            <person name="Toshio Fujiwara R."/>
            <person name="Zhan B."/>
            <person name="Aroian R.V."/>
            <person name="Pafco B."/>
            <person name="Schwarz E.M."/>
        </authorList>
    </citation>
    <scope>NUCLEOTIDE SEQUENCE [LARGE SCALE GENOMIC DNA]</scope>
    <source>
        <strain evidence="2 3">Aroian</strain>
        <tissue evidence="2">Whole animal</tissue>
    </source>
</reference>
<feature type="region of interest" description="Disordered" evidence="1">
    <location>
        <begin position="1"/>
        <end position="43"/>
    </location>
</feature>
<dbReference type="EMBL" id="JAVFWL010000002">
    <property type="protein sequence ID" value="KAK6735241.1"/>
    <property type="molecule type" value="Genomic_DNA"/>
</dbReference>